<dbReference type="GO" id="GO:0051539">
    <property type="term" value="F:4 iron, 4 sulfur cluster binding"/>
    <property type="evidence" value="ECO:0007669"/>
    <property type="project" value="UniProtKB-KW"/>
</dbReference>
<accession>A0A7V5U3B2</accession>
<keyword evidence="3" id="KW-0479">Metal-binding</keyword>
<evidence type="ECO:0000256" key="3">
    <source>
        <dbReference type="ARBA" id="ARBA00022723"/>
    </source>
</evidence>
<dbReference type="GO" id="GO:0046872">
    <property type="term" value="F:metal ion binding"/>
    <property type="evidence" value="ECO:0007669"/>
    <property type="project" value="UniProtKB-KW"/>
</dbReference>
<dbReference type="SUPFAM" id="SSF54862">
    <property type="entry name" value="4Fe-4S ferredoxins"/>
    <property type="match status" value="1"/>
</dbReference>
<keyword evidence="7" id="KW-0411">Iron-sulfur</keyword>
<dbReference type="PROSITE" id="PS00198">
    <property type="entry name" value="4FE4S_FER_1"/>
    <property type="match status" value="1"/>
</dbReference>
<dbReference type="Pfam" id="PF13247">
    <property type="entry name" value="Fer4_11"/>
    <property type="match status" value="1"/>
</dbReference>
<dbReference type="PANTHER" id="PTHR43177">
    <property type="entry name" value="PROTEIN NRFC"/>
    <property type="match status" value="1"/>
</dbReference>
<reference evidence="10" key="1">
    <citation type="journal article" date="2020" name="mSystems">
        <title>Genome- and Community-Level Interaction Insights into Carbon Utilization and Element Cycling Functions of Hydrothermarchaeota in Hydrothermal Sediment.</title>
        <authorList>
            <person name="Zhou Z."/>
            <person name="Liu Y."/>
            <person name="Xu W."/>
            <person name="Pan J."/>
            <person name="Luo Z.H."/>
            <person name="Li M."/>
        </authorList>
    </citation>
    <scope>NUCLEOTIDE SEQUENCE [LARGE SCALE GENOMIC DNA]</scope>
    <source>
        <strain evidence="10">HyVt-533</strain>
    </source>
</reference>
<evidence type="ECO:0000256" key="2">
    <source>
        <dbReference type="ARBA" id="ARBA00022485"/>
    </source>
</evidence>
<name>A0A7V5U3B2_9BACT</name>
<proteinExistence type="predicted"/>
<keyword evidence="6" id="KW-0408">Iron</keyword>
<dbReference type="Gene3D" id="3.30.70.20">
    <property type="match status" value="2"/>
</dbReference>
<dbReference type="PROSITE" id="PS51379">
    <property type="entry name" value="4FE4S_FER_2"/>
    <property type="match status" value="3"/>
</dbReference>
<evidence type="ECO:0000256" key="1">
    <source>
        <dbReference type="ARBA" id="ARBA00022448"/>
    </source>
</evidence>
<keyword evidence="5" id="KW-0249">Electron transport</keyword>
<evidence type="ECO:0000256" key="4">
    <source>
        <dbReference type="ARBA" id="ARBA00022737"/>
    </source>
</evidence>
<dbReference type="PANTHER" id="PTHR43177:SF5">
    <property type="entry name" value="ANAEROBIC DIMETHYL SULFOXIDE REDUCTASE CHAIN B-RELATED"/>
    <property type="match status" value="1"/>
</dbReference>
<protein>
    <submittedName>
        <fullName evidence="10">4Fe-4S dicluster domain-containing protein</fullName>
    </submittedName>
</protein>
<evidence type="ECO:0000259" key="9">
    <source>
        <dbReference type="PROSITE" id="PS51379"/>
    </source>
</evidence>
<evidence type="ECO:0000313" key="10">
    <source>
        <dbReference type="EMBL" id="HHI98025.1"/>
    </source>
</evidence>
<feature type="domain" description="4Fe-4S ferredoxin-type" evidence="9">
    <location>
        <begin position="79"/>
        <end position="108"/>
    </location>
</feature>
<keyword evidence="1" id="KW-0813">Transport</keyword>
<dbReference type="InterPro" id="IPR017896">
    <property type="entry name" value="4Fe4S_Fe-S-bd"/>
</dbReference>
<dbReference type="AlphaFoldDB" id="A0A7V5U3B2"/>
<dbReference type="EMBL" id="DROK01000273">
    <property type="protein sequence ID" value="HHI98025.1"/>
    <property type="molecule type" value="Genomic_DNA"/>
</dbReference>
<feature type="region of interest" description="Disordered" evidence="8">
    <location>
        <begin position="149"/>
        <end position="191"/>
    </location>
</feature>
<comment type="caution">
    <text evidence="10">The sequence shown here is derived from an EMBL/GenBank/DDBJ whole genome shotgun (WGS) entry which is preliminary data.</text>
</comment>
<sequence>MAYTVEHDFKKCDGCLSCVEACGKAHHFPPGVANCRIMKFEVVEEGEKKPRFAYVVCMQCRKPRCVDVCPTAAMRREGDVVIIDEARCVGCLNCIFVCPWGIPVFNEATGKVSKCDLCVARVKAGQKPYCVEACPNGALAVKEVKVGMKKPKKVPTKKFAAAATPPKGGASATPTPPKKAGSAPAQPPSGK</sequence>
<evidence type="ECO:0000256" key="5">
    <source>
        <dbReference type="ARBA" id="ARBA00022982"/>
    </source>
</evidence>
<feature type="domain" description="4Fe-4S ferredoxin-type" evidence="9">
    <location>
        <begin position="48"/>
        <end position="78"/>
    </location>
</feature>
<evidence type="ECO:0000256" key="8">
    <source>
        <dbReference type="SAM" id="MobiDB-lite"/>
    </source>
</evidence>
<evidence type="ECO:0000256" key="6">
    <source>
        <dbReference type="ARBA" id="ARBA00023004"/>
    </source>
</evidence>
<feature type="compositionally biased region" description="Low complexity" evidence="8">
    <location>
        <begin position="157"/>
        <end position="173"/>
    </location>
</feature>
<dbReference type="InterPro" id="IPR017900">
    <property type="entry name" value="4Fe4S_Fe_S_CS"/>
</dbReference>
<organism evidence="10">
    <name type="scientific">Thermodesulfatator atlanticus</name>
    <dbReference type="NCBI Taxonomy" id="501497"/>
    <lineage>
        <taxon>Bacteria</taxon>
        <taxon>Pseudomonadati</taxon>
        <taxon>Thermodesulfobacteriota</taxon>
        <taxon>Thermodesulfobacteria</taxon>
        <taxon>Thermodesulfobacteriales</taxon>
        <taxon>Thermodesulfatatoraceae</taxon>
        <taxon>Thermodesulfatator</taxon>
    </lineage>
</organism>
<evidence type="ECO:0000256" key="7">
    <source>
        <dbReference type="ARBA" id="ARBA00023014"/>
    </source>
</evidence>
<keyword evidence="4" id="KW-0677">Repeat</keyword>
<dbReference type="Proteomes" id="UP000886101">
    <property type="component" value="Unassembled WGS sequence"/>
</dbReference>
<feature type="domain" description="4Fe-4S ferredoxin-type" evidence="9">
    <location>
        <begin position="3"/>
        <end position="31"/>
    </location>
</feature>
<keyword evidence="2" id="KW-0004">4Fe-4S</keyword>
<gene>
    <name evidence="10" type="ORF">ENJ96_09275</name>
</gene>
<dbReference type="InterPro" id="IPR050954">
    <property type="entry name" value="ET_IronSulfur_Cluster-Binding"/>
</dbReference>